<dbReference type="SUPFAM" id="SSF50998">
    <property type="entry name" value="Quinoprotein alcohol dehydrogenase-like"/>
    <property type="match status" value="1"/>
</dbReference>
<evidence type="ECO:0000256" key="3">
    <source>
        <dbReference type="PROSITE-ProRule" id="PRU00221"/>
    </source>
</evidence>
<feature type="domain" description="Anaphase-promoting complex subunit 4-like WD40" evidence="5">
    <location>
        <begin position="469"/>
        <end position="549"/>
    </location>
</feature>
<feature type="repeat" description="WD" evidence="3">
    <location>
        <begin position="232"/>
        <end position="267"/>
    </location>
</feature>
<name>A0A316YMM8_9BASI</name>
<evidence type="ECO:0000259" key="5">
    <source>
        <dbReference type="Pfam" id="PF12894"/>
    </source>
</evidence>
<gene>
    <name evidence="6" type="ORF">FA10DRAFT_252426</name>
</gene>
<dbReference type="STRING" id="215250.A0A316YMM8"/>
<evidence type="ECO:0000256" key="1">
    <source>
        <dbReference type="ARBA" id="ARBA00022574"/>
    </source>
</evidence>
<dbReference type="InterPro" id="IPR011047">
    <property type="entry name" value="Quinoprotein_ADH-like_sf"/>
</dbReference>
<dbReference type="Gene3D" id="2.130.10.10">
    <property type="entry name" value="YVTN repeat-like/Quinoprotein amine dehydrogenase"/>
    <property type="match status" value="2"/>
</dbReference>
<dbReference type="InterPro" id="IPR015943">
    <property type="entry name" value="WD40/YVTN_repeat-like_dom_sf"/>
</dbReference>
<dbReference type="FunCoup" id="A0A316YMM8">
    <property type="interactions" value="230"/>
</dbReference>
<keyword evidence="7" id="KW-1185">Reference proteome</keyword>
<dbReference type="OrthoDB" id="2306at2759"/>
<feature type="region of interest" description="Disordered" evidence="4">
    <location>
        <begin position="1"/>
        <end position="22"/>
    </location>
</feature>
<dbReference type="GO" id="GO:0051015">
    <property type="term" value="F:actin filament binding"/>
    <property type="evidence" value="ECO:0007669"/>
    <property type="project" value="TreeGrafter"/>
</dbReference>
<dbReference type="GeneID" id="37041567"/>
<dbReference type="PROSITE" id="PS50294">
    <property type="entry name" value="WD_REPEATS_REGION"/>
    <property type="match status" value="3"/>
</dbReference>
<dbReference type="Pfam" id="PF12894">
    <property type="entry name" value="ANAPC4_WD40"/>
    <property type="match status" value="1"/>
</dbReference>
<feature type="repeat" description="WD" evidence="3">
    <location>
        <begin position="541"/>
        <end position="570"/>
    </location>
</feature>
<dbReference type="GO" id="GO:0030864">
    <property type="term" value="C:cortical actin cytoskeleton"/>
    <property type="evidence" value="ECO:0007669"/>
    <property type="project" value="TreeGrafter"/>
</dbReference>
<dbReference type="Proteomes" id="UP000245768">
    <property type="component" value="Unassembled WGS sequence"/>
</dbReference>
<dbReference type="InterPro" id="IPR024977">
    <property type="entry name" value="Apc4-like_WD40_dom"/>
</dbReference>
<reference evidence="6" key="1">
    <citation type="journal article" date="2018" name="Mol. Biol. Evol.">
        <title>Broad Genomic Sampling Reveals a Smut Pathogenic Ancestry of the Fungal Clade Ustilaginomycotina.</title>
        <authorList>
            <person name="Kijpornyongpan T."/>
            <person name="Mondo S.J."/>
            <person name="Barry K."/>
            <person name="Sandor L."/>
            <person name="Lee J."/>
            <person name="Lipzen A."/>
            <person name="Pangilinan J."/>
            <person name="LaButti K."/>
            <person name="Hainaut M."/>
            <person name="Henrissat B."/>
            <person name="Grigoriev I.V."/>
            <person name="Spatafora J.W."/>
            <person name="Aime M.C."/>
        </authorList>
    </citation>
    <scope>NUCLEOTIDE SEQUENCE [LARGE SCALE GENOMIC DNA]</scope>
    <source>
        <strain evidence="6">MCA 4198</strain>
    </source>
</reference>
<dbReference type="SUPFAM" id="SSF50978">
    <property type="entry name" value="WD40 repeat-like"/>
    <property type="match status" value="1"/>
</dbReference>
<evidence type="ECO:0000313" key="7">
    <source>
        <dbReference type="Proteomes" id="UP000245768"/>
    </source>
</evidence>
<dbReference type="FunFam" id="2.130.10.10:FF:000102">
    <property type="entry name" value="Actin-interacting protein 1"/>
    <property type="match status" value="1"/>
</dbReference>
<proteinExistence type="predicted"/>
<dbReference type="AlphaFoldDB" id="A0A316YMM8"/>
<dbReference type="GO" id="GO:0030042">
    <property type="term" value="P:actin filament depolymerization"/>
    <property type="evidence" value="ECO:0007669"/>
    <property type="project" value="TreeGrafter"/>
</dbReference>
<protein>
    <submittedName>
        <fullName evidence="6">Putative actin interacting protein 1</fullName>
    </submittedName>
</protein>
<sequence>MSFKIAQTLPPNPATSRGTFTQLGTDPKGEKLVYCQSRTVIIRPLDSSASTIVYSQHAHPTTVARISPSGFYCASADVAGNVRVWDLAGDEQVLKLEIKALGGRITDLSWDGESKRIGVVGEGKDRFGSFFFIDSGSSCGEVSGHSKVANSIALKSARPFRAVTAGDDGNVVFYNGVPYKYAKALTTHQKFVQAVSYAPNGETFVSAGSDGKIFLYNGSTGDAIGPLVDGSETAHKGTIFSVAFSHDSASVLSCGADGLLKKWSVSSTGGKLDKTFDLNGGNVSASASKADDQLVGCTFAGSGRAVALSLAGELSVVDVSSGKIEKLHGAGKAISPGSLVRSPDGNLLAGSFDGKVLRFDATGKCAPVLGSSTTGSAVTGLAVATQADCVWSVAMDDTLRKISNGKFDATAAISLTGQPRSVAAGPAGTVIVATAAGIDVVPSSLSSKTHTPLNDSPTAVACSPDGKHVAYGAEDAKVRLCTLTREGNVQEVAKLESGRSTITALAFSRDGKLLAAGESNGKIMVYDVGEKKIKFNQWVFHTARINAIDFSPDGSQAVSASLDTNVYVWSTVRPMKSIAIKSAFPGGAQGCCWIQDGRFASAGADGTVKVFDVTKAA</sequence>
<keyword evidence="2" id="KW-0677">Repeat</keyword>
<dbReference type="RefSeq" id="XP_025377998.1">
    <property type="nucleotide sequence ID" value="XM_025519651.1"/>
</dbReference>
<dbReference type="PROSITE" id="PS50082">
    <property type="entry name" value="WD_REPEATS_2"/>
    <property type="match status" value="5"/>
</dbReference>
<feature type="repeat" description="WD" evidence="3">
    <location>
        <begin position="495"/>
        <end position="528"/>
    </location>
</feature>
<dbReference type="SMART" id="SM00320">
    <property type="entry name" value="WD40"/>
    <property type="match status" value="10"/>
</dbReference>
<feature type="repeat" description="WD" evidence="3">
    <location>
        <begin position="54"/>
        <end position="95"/>
    </location>
</feature>
<evidence type="ECO:0000256" key="2">
    <source>
        <dbReference type="ARBA" id="ARBA00022737"/>
    </source>
</evidence>
<dbReference type="InterPro" id="IPR001680">
    <property type="entry name" value="WD40_rpt"/>
</dbReference>
<keyword evidence="1 3" id="KW-0853">WD repeat</keyword>
<evidence type="ECO:0000313" key="6">
    <source>
        <dbReference type="EMBL" id="PWN90800.1"/>
    </source>
</evidence>
<dbReference type="Pfam" id="PF00400">
    <property type="entry name" value="WD40"/>
    <property type="match status" value="4"/>
</dbReference>
<feature type="repeat" description="WD" evidence="3">
    <location>
        <begin position="185"/>
        <end position="226"/>
    </location>
</feature>
<dbReference type="InParanoid" id="A0A316YMM8"/>
<dbReference type="PANTHER" id="PTHR19856:SF0">
    <property type="entry name" value="WD REPEAT-CONTAINING PROTEIN 1"/>
    <property type="match status" value="1"/>
</dbReference>
<dbReference type="PANTHER" id="PTHR19856">
    <property type="entry name" value="WD-REPEATCONTAINING PROTEIN WDR1"/>
    <property type="match status" value="1"/>
</dbReference>
<evidence type="ECO:0000256" key="4">
    <source>
        <dbReference type="SAM" id="MobiDB-lite"/>
    </source>
</evidence>
<dbReference type="EMBL" id="KZ819636">
    <property type="protein sequence ID" value="PWN90800.1"/>
    <property type="molecule type" value="Genomic_DNA"/>
</dbReference>
<accession>A0A316YMM8</accession>
<organism evidence="6 7">
    <name type="scientific">Acaromyces ingoldii</name>
    <dbReference type="NCBI Taxonomy" id="215250"/>
    <lineage>
        <taxon>Eukaryota</taxon>
        <taxon>Fungi</taxon>
        <taxon>Dikarya</taxon>
        <taxon>Basidiomycota</taxon>
        <taxon>Ustilaginomycotina</taxon>
        <taxon>Exobasidiomycetes</taxon>
        <taxon>Exobasidiales</taxon>
        <taxon>Cryptobasidiaceae</taxon>
        <taxon>Acaromyces</taxon>
    </lineage>
</organism>
<dbReference type="InterPro" id="IPR036322">
    <property type="entry name" value="WD40_repeat_dom_sf"/>
</dbReference>